<reference evidence="10 11" key="1">
    <citation type="submission" date="2018-09" db="EMBL/GenBank/DDBJ databases">
        <authorList>
            <person name="Postec A."/>
        </authorList>
    </citation>
    <scope>NUCLEOTIDE SEQUENCE [LARGE SCALE GENOMIC DNA]</scope>
    <source>
        <strain evidence="10">70B-A</strain>
    </source>
</reference>
<feature type="binding site" evidence="9">
    <location>
        <position position="140"/>
    </location>
    <ligand>
        <name>Zn(2+)</name>
        <dbReference type="ChEBI" id="CHEBI:29105"/>
        <note>catalytic</note>
    </ligand>
</feature>
<keyword evidence="4 9" id="KW-0540">Nuclease</keyword>
<dbReference type="InterPro" id="IPR020549">
    <property type="entry name" value="YbeY_CS"/>
</dbReference>
<evidence type="ECO:0000256" key="3">
    <source>
        <dbReference type="ARBA" id="ARBA00022552"/>
    </source>
</evidence>
<evidence type="ECO:0000256" key="8">
    <source>
        <dbReference type="ARBA" id="ARBA00022833"/>
    </source>
</evidence>
<keyword evidence="11" id="KW-1185">Reference proteome</keyword>
<comment type="cofactor">
    <cofactor evidence="9">
        <name>Zn(2+)</name>
        <dbReference type="ChEBI" id="CHEBI:29105"/>
    </cofactor>
    <text evidence="9">Binds 1 zinc ion.</text>
</comment>
<evidence type="ECO:0000313" key="10">
    <source>
        <dbReference type="EMBL" id="VDN46103.1"/>
    </source>
</evidence>
<evidence type="ECO:0000256" key="2">
    <source>
        <dbReference type="ARBA" id="ARBA00022517"/>
    </source>
</evidence>
<dbReference type="HAMAP" id="MF_00009">
    <property type="entry name" value="Endoribonucl_YbeY"/>
    <property type="match status" value="1"/>
</dbReference>
<evidence type="ECO:0000256" key="6">
    <source>
        <dbReference type="ARBA" id="ARBA00022759"/>
    </source>
</evidence>
<dbReference type="PROSITE" id="PS01306">
    <property type="entry name" value="UPF0054"/>
    <property type="match status" value="1"/>
</dbReference>
<protein>
    <recommendedName>
        <fullName evidence="9">Endoribonuclease YbeY</fullName>
        <ecNumber evidence="9">3.1.-.-</ecNumber>
    </recommendedName>
</protein>
<dbReference type="KEGG" id="cbar:PATL70BA_0259"/>
<dbReference type="GO" id="GO:0006364">
    <property type="term" value="P:rRNA processing"/>
    <property type="evidence" value="ECO:0007669"/>
    <property type="project" value="UniProtKB-UniRule"/>
</dbReference>
<evidence type="ECO:0000256" key="1">
    <source>
        <dbReference type="ARBA" id="ARBA00010875"/>
    </source>
</evidence>
<proteinExistence type="inferred from homology"/>
<evidence type="ECO:0000313" key="11">
    <source>
        <dbReference type="Proteomes" id="UP000279029"/>
    </source>
</evidence>
<organism evidence="10 11">
    <name type="scientific">Petrocella atlantisensis</name>
    <dbReference type="NCBI Taxonomy" id="2173034"/>
    <lineage>
        <taxon>Bacteria</taxon>
        <taxon>Bacillati</taxon>
        <taxon>Bacillota</taxon>
        <taxon>Clostridia</taxon>
        <taxon>Lachnospirales</taxon>
        <taxon>Vallitaleaceae</taxon>
        <taxon>Petrocella</taxon>
    </lineage>
</organism>
<dbReference type="InterPro" id="IPR023091">
    <property type="entry name" value="MetalPrtase_cat_dom_sf_prd"/>
</dbReference>
<comment type="function">
    <text evidence="9">Single strand-specific metallo-endoribonuclease involved in late-stage 70S ribosome quality control and in maturation of the 3' terminus of the 16S rRNA.</text>
</comment>
<evidence type="ECO:0000256" key="5">
    <source>
        <dbReference type="ARBA" id="ARBA00022723"/>
    </source>
</evidence>
<comment type="similarity">
    <text evidence="1 9">Belongs to the endoribonuclease YbeY family.</text>
</comment>
<feature type="binding site" evidence="9">
    <location>
        <position position="134"/>
    </location>
    <ligand>
        <name>Zn(2+)</name>
        <dbReference type="ChEBI" id="CHEBI:29105"/>
        <note>catalytic</note>
    </ligand>
</feature>
<sequence>MCMSVYIEWLYGDQTSDLNPIIEKAIKSSLAYEGVHEPVELSVTIMSSDEIQEINLDQRGINKPTDVLSFPMVNILIGEQFNQALQHEPKNPETDEVYIGDIVISWDKVIEQSNLYGHSRERELSFLVVHSMLHLMGYDHETEEEETMMIQKQKEILKDMGMER</sequence>
<dbReference type="GO" id="GO:0008270">
    <property type="term" value="F:zinc ion binding"/>
    <property type="evidence" value="ECO:0007669"/>
    <property type="project" value="UniProtKB-UniRule"/>
</dbReference>
<dbReference type="InterPro" id="IPR002036">
    <property type="entry name" value="YbeY"/>
</dbReference>
<dbReference type="GO" id="GO:0004222">
    <property type="term" value="F:metalloendopeptidase activity"/>
    <property type="evidence" value="ECO:0007669"/>
    <property type="project" value="InterPro"/>
</dbReference>
<keyword evidence="6 9" id="KW-0255">Endonuclease</keyword>
<keyword evidence="5 9" id="KW-0479">Metal-binding</keyword>
<evidence type="ECO:0000256" key="9">
    <source>
        <dbReference type="HAMAP-Rule" id="MF_00009"/>
    </source>
</evidence>
<feature type="binding site" evidence="9">
    <location>
        <position position="130"/>
    </location>
    <ligand>
        <name>Zn(2+)</name>
        <dbReference type="ChEBI" id="CHEBI:29105"/>
        <note>catalytic</note>
    </ligand>
</feature>
<keyword evidence="3 9" id="KW-0698">rRNA processing</keyword>
<evidence type="ECO:0000256" key="4">
    <source>
        <dbReference type="ARBA" id="ARBA00022722"/>
    </source>
</evidence>
<dbReference type="GO" id="GO:0004521">
    <property type="term" value="F:RNA endonuclease activity"/>
    <property type="evidence" value="ECO:0007669"/>
    <property type="project" value="UniProtKB-UniRule"/>
</dbReference>
<dbReference type="Proteomes" id="UP000279029">
    <property type="component" value="Chromosome"/>
</dbReference>
<dbReference type="SUPFAM" id="SSF55486">
    <property type="entry name" value="Metalloproteases ('zincins'), catalytic domain"/>
    <property type="match status" value="1"/>
</dbReference>
<evidence type="ECO:0000256" key="7">
    <source>
        <dbReference type="ARBA" id="ARBA00022801"/>
    </source>
</evidence>
<accession>A0A3P7P705</accession>
<comment type="subcellular location">
    <subcellularLocation>
        <location evidence="9">Cytoplasm</location>
    </subcellularLocation>
</comment>
<dbReference type="GO" id="GO:0005737">
    <property type="term" value="C:cytoplasm"/>
    <property type="evidence" value="ECO:0007669"/>
    <property type="project" value="UniProtKB-SubCell"/>
</dbReference>
<gene>
    <name evidence="10" type="primary">rnrY</name>
    <name evidence="9" type="synonym">ybeY</name>
    <name evidence="10" type="ORF">PATL70BA_0259</name>
</gene>
<keyword evidence="2 9" id="KW-0690">Ribosome biogenesis</keyword>
<keyword evidence="9" id="KW-0963">Cytoplasm</keyword>
<dbReference type="EC" id="3.1.-.-" evidence="9"/>
<dbReference type="PANTHER" id="PTHR46986:SF1">
    <property type="entry name" value="ENDORIBONUCLEASE YBEY, CHLOROPLASTIC"/>
    <property type="match status" value="1"/>
</dbReference>
<dbReference type="NCBIfam" id="TIGR00043">
    <property type="entry name" value="rRNA maturation RNase YbeY"/>
    <property type="match status" value="1"/>
</dbReference>
<dbReference type="Pfam" id="PF02130">
    <property type="entry name" value="YbeY"/>
    <property type="match status" value="1"/>
</dbReference>
<dbReference type="AlphaFoldDB" id="A0A3P7P705"/>
<dbReference type="EMBL" id="LR130778">
    <property type="protein sequence ID" value="VDN46103.1"/>
    <property type="molecule type" value="Genomic_DNA"/>
</dbReference>
<keyword evidence="8 9" id="KW-0862">Zinc</keyword>
<name>A0A3P7P705_9FIRM</name>
<keyword evidence="7 9" id="KW-0378">Hydrolase</keyword>
<dbReference type="Gene3D" id="3.40.390.30">
    <property type="entry name" value="Metalloproteases ('zincins'), catalytic domain"/>
    <property type="match status" value="1"/>
</dbReference>
<dbReference type="PANTHER" id="PTHR46986">
    <property type="entry name" value="ENDORIBONUCLEASE YBEY, CHLOROPLASTIC"/>
    <property type="match status" value="1"/>
</dbReference>